<gene>
    <name evidence="1" type="ORF">SAMN05421793_1745</name>
</gene>
<evidence type="ECO:0000313" key="2">
    <source>
        <dbReference type="Proteomes" id="UP000198555"/>
    </source>
</evidence>
<name>A0A1H6MI44_9FLAO</name>
<reference evidence="2" key="1">
    <citation type="submission" date="2016-10" db="EMBL/GenBank/DDBJ databases">
        <authorList>
            <person name="Varghese N."/>
            <person name="Submissions S."/>
        </authorList>
    </citation>
    <scope>NUCLEOTIDE SEQUENCE [LARGE SCALE GENOMIC DNA]</scope>
    <source>
        <strain evidence="2">DSM 19326</strain>
    </source>
</reference>
<accession>A0A1H6MI44</accession>
<dbReference type="EMBL" id="FNWX01000074">
    <property type="protein sequence ID" value="SEH97277.1"/>
    <property type="molecule type" value="Genomic_DNA"/>
</dbReference>
<dbReference type="InterPro" id="IPR021295">
    <property type="entry name" value="DUF2867"/>
</dbReference>
<sequence>MLSFDKIEQNDVLSTWYDSFGKYRYSKDVWKFLEVPKMGVFKDRQSIKINDEQKTLNRIFGIGGKNGWYHANLLWSLRGSIDKLLGGVGSKRGRKNKDKLSA</sequence>
<dbReference type="STRING" id="420404.SAMN05421793_1745"/>
<dbReference type="AlphaFoldDB" id="A0A1H6MI44"/>
<proteinExistence type="predicted"/>
<organism evidence="1 2">
    <name type="scientific">Epilithonimonas hominis</name>
    <dbReference type="NCBI Taxonomy" id="420404"/>
    <lineage>
        <taxon>Bacteria</taxon>
        <taxon>Pseudomonadati</taxon>
        <taxon>Bacteroidota</taxon>
        <taxon>Flavobacteriia</taxon>
        <taxon>Flavobacteriales</taxon>
        <taxon>Weeksellaceae</taxon>
        <taxon>Chryseobacterium group</taxon>
        <taxon>Epilithonimonas</taxon>
    </lineage>
</organism>
<dbReference type="Pfam" id="PF11066">
    <property type="entry name" value="DUF2867"/>
    <property type="match status" value="1"/>
</dbReference>
<keyword evidence="2" id="KW-1185">Reference proteome</keyword>
<evidence type="ECO:0000313" key="1">
    <source>
        <dbReference type="EMBL" id="SEH97277.1"/>
    </source>
</evidence>
<dbReference type="Proteomes" id="UP000198555">
    <property type="component" value="Unassembled WGS sequence"/>
</dbReference>
<protein>
    <submittedName>
        <fullName evidence="1">Uncharacterized protein</fullName>
    </submittedName>
</protein>